<feature type="region of interest" description="Disordered" evidence="1">
    <location>
        <begin position="27"/>
        <end position="49"/>
    </location>
</feature>
<protein>
    <submittedName>
        <fullName evidence="2">Uncharacterized protein</fullName>
    </submittedName>
</protein>
<accession>A0A9N7YL19</accession>
<proteinExistence type="predicted"/>
<sequence>MALRDVCYWNEKAAFNVLGYSLRARSCGRHQQPGESDISSHKQQSLSAQCQTAATAGPSLIVTCDPLPNAKDSKEQRGGGGGGGGGRGGGGGGGGVALLPPIMEMTETLRSRC</sequence>
<dbReference type="EMBL" id="CADEAL010001147">
    <property type="protein sequence ID" value="CAB1429528.1"/>
    <property type="molecule type" value="Genomic_DNA"/>
</dbReference>
<feature type="compositionally biased region" description="Gly residues" evidence="1">
    <location>
        <begin position="78"/>
        <end position="96"/>
    </location>
</feature>
<dbReference type="Proteomes" id="UP001153269">
    <property type="component" value="Unassembled WGS sequence"/>
</dbReference>
<evidence type="ECO:0000313" key="3">
    <source>
        <dbReference type="Proteomes" id="UP001153269"/>
    </source>
</evidence>
<name>A0A9N7YL19_PLEPL</name>
<reference evidence="2" key="1">
    <citation type="submission" date="2020-03" db="EMBL/GenBank/DDBJ databases">
        <authorList>
            <person name="Weist P."/>
        </authorList>
    </citation>
    <scope>NUCLEOTIDE SEQUENCE</scope>
</reference>
<gene>
    <name evidence="2" type="ORF">PLEPLA_LOCUS17506</name>
</gene>
<evidence type="ECO:0000313" key="2">
    <source>
        <dbReference type="EMBL" id="CAB1429528.1"/>
    </source>
</evidence>
<organism evidence="2 3">
    <name type="scientific">Pleuronectes platessa</name>
    <name type="common">European plaice</name>
    <dbReference type="NCBI Taxonomy" id="8262"/>
    <lineage>
        <taxon>Eukaryota</taxon>
        <taxon>Metazoa</taxon>
        <taxon>Chordata</taxon>
        <taxon>Craniata</taxon>
        <taxon>Vertebrata</taxon>
        <taxon>Euteleostomi</taxon>
        <taxon>Actinopterygii</taxon>
        <taxon>Neopterygii</taxon>
        <taxon>Teleostei</taxon>
        <taxon>Neoteleostei</taxon>
        <taxon>Acanthomorphata</taxon>
        <taxon>Carangaria</taxon>
        <taxon>Pleuronectiformes</taxon>
        <taxon>Pleuronectoidei</taxon>
        <taxon>Pleuronectidae</taxon>
        <taxon>Pleuronectes</taxon>
    </lineage>
</organism>
<comment type="caution">
    <text evidence="2">The sequence shown here is derived from an EMBL/GenBank/DDBJ whole genome shotgun (WGS) entry which is preliminary data.</text>
</comment>
<keyword evidence="3" id="KW-1185">Reference proteome</keyword>
<dbReference type="AlphaFoldDB" id="A0A9N7YL19"/>
<evidence type="ECO:0000256" key="1">
    <source>
        <dbReference type="SAM" id="MobiDB-lite"/>
    </source>
</evidence>
<feature type="region of interest" description="Disordered" evidence="1">
    <location>
        <begin position="64"/>
        <end position="113"/>
    </location>
</feature>